<accession>A0A1J1LKL2</accession>
<dbReference type="RefSeq" id="WP_072719426.1">
    <property type="nucleotide sequence ID" value="NZ_LN889801.1"/>
</dbReference>
<evidence type="ECO:0000313" key="1">
    <source>
        <dbReference type="EMBL" id="CUR32726.1"/>
    </source>
</evidence>
<organism evidence="1 2">
    <name type="scientific">Planktothrix tepida PCC 9214</name>
    <dbReference type="NCBI Taxonomy" id="671072"/>
    <lineage>
        <taxon>Bacteria</taxon>
        <taxon>Bacillati</taxon>
        <taxon>Cyanobacteriota</taxon>
        <taxon>Cyanophyceae</taxon>
        <taxon>Oscillatoriophycideae</taxon>
        <taxon>Oscillatoriales</taxon>
        <taxon>Microcoleaceae</taxon>
        <taxon>Planktothrix</taxon>
    </lineage>
</organism>
<evidence type="ECO:0000313" key="2">
    <source>
        <dbReference type="Proteomes" id="UP000184315"/>
    </source>
</evidence>
<dbReference type="AlphaFoldDB" id="A0A1J1LKL2"/>
<protein>
    <submittedName>
        <fullName evidence="1">Uncharacterized protein</fullName>
    </submittedName>
</protein>
<reference evidence="2" key="1">
    <citation type="submission" date="2015-10" db="EMBL/GenBank/DDBJ databases">
        <authorList>
            <person name="Regsiter A."/>
            <person name="william w."/>
        </authorList>
    </citation>
    <scope>NUCLEOTIDE SEQUENCE [LARGE SCALE GENOMIC DNA]</scope>
</reference>
<proteinExistence type="predicted"/>
<sequence>MTMDSQVFVKPETRNHKGFFVKQGAYKLKTIDESGWALICVDDTVCYYVDPDNLDTEVSEETVES</sequence>
<keyword evidence="2" id="KW-1185">Reference proteome</keyword>
<dbReference type="EMBL" id="CZDF01000154">
    <property type="protein sequence ID" value="CUR32726.1"/>
    <property type="molecule type" value="Genomic_DNA"/>
</dbReference>
<dbReference type="OrthoDB" id="465372at2"/>
<dbReference type="Proteomes" id="UP000184315">
    <property type="component" value="Unassembled WGS sequence"/>
</dbReference>
<gene>
    <name evidence="1" type="ORF">PL9214490273</name>
</gene>
<name>A0A1J1LKL2_9CYAN</name>